<dbReference type="EMBL" id="CP021422">
    <property type="protein sequence ID" value="ASB42222.1"/>
    <property type="molecule type" value="Genomic_DNA"/>
</dbReference>
<sequence length="78" mass="8835">MDTQMEIQNIDQLEFAIFCIENIAARLGIDAKQVYQALEDSDILISYIVPGYDVLHTQGKDYIVDDILSVMETRGVKP</sequence>
<reference evidence="3" key="2">
    <citation type="submission" date="2017-05" db="EMBL/GenBank/DDBJ databases">
        <title>Improved OligoMM genomes.</title>
        <authorList>
            <person name="Garzetti D."/>
        </authorList>
    </citation>
    <scope>NUCLEOTIDE SEQUENCE [LARGE SCALE GENOMIC DNA]</scope>
    <source>
        <strain evidence="3">KB18</strain>
    </source>
</reference>
<reference evidence="2 4" key="3">
    <citation type="submission" date="2020-11" db="EMBL/GenBank/DDBJ databases">
        <title>Closed and high quality bacterial genomes of the OMM12 community.</title>
        <authorList>
            <person name="Marbouty M."/>
            <person name="Lamy-Besnier Q."/>
            <person name="Debarbieux L."/>
            <person name="Koszul R."/>
        </authorList>
    </citation>
    <scope>NUCLEOTIDE SEQUENCE [LARGE SCALE GENOMIC DNA]</scope>
    <source>
        <strain evidence="2 4">KB18</strain>
    </source>
</reference>
<keyword evidence="3" id="KW-1185">Reference proteome</keyword>
<gene>
    <name evidence="1" type="ORF">ADH66_17100</name>
    <name evidence="2" type="ORF">I5Q82_07495</name>
</gene>
<dbReference type="Proteomes" id="UP000596035">
    <property type="component" value="Chromosome"/>
</dbReference>
<reference evidence="1" key="1">
    <citation type="journal article" date="2017" name="Genome Announc.">
        <title>High-Quality Whole-Genome Sequences of the Oligo-Mouse-Microbiota Bacterial Community.</title>
        <authorList>
            <person name="Garzetti D."/>
            <person name="Brugiroux S."/>
            <person name="Bunk B."/>
            <person name="Pukall R."/>
            <person name="McCoy K.D."/>
            <person name="Macpherson A.J."/>
            <person name="Stecher B."/>
        </authorList>
    </citation>
    <scope>NUCLEOTIDE SEQUENCE</scope>
    <source>
        <strain evidence="1">KB18</strain>
    </source>
</reference>
<dbReference type="Pfam" id="PF12668">
    <property type="entry name" value="DUF3791"/>
    <property type="match status" value="1"/>
</dbReference>
<organism evidence="2 4">
    <name type="scientific">Acutalibacter muris</name>
    <dbReference type="NCBI Taxonomy" id="1796620"/>
    <lineage>
        <taxon>Bacteria</taxon>
        <taxon>Bacillati</taxon>
        <taxon>Bacillota</taxon>
        <taxon>Clostridia</taxon>
        <taxon>Eubacteriales</taxon>
        <taxon>Acutalibacteraceae</taxon>
        <taxon>Acutalibacter</taxon>
    </lineage>
</organism>
<proteinExistence type="predicted"/>
<dbReference type="InterPro" id="IPR024269">
    <property type="entry name" value="DUF3791"/>
</dbReference>
<dbReference type="EMBL" id="CP065321">
    <property type="protein sequence ID" value="QQR31501.1"/>
    <property type="molecule type" value="Genomic_DNA"/>
</dbReference>
<accession>A0A1Z2XUW2</accession>
<name>A0A1Z2XUW2_9FIRM</name>
<evidence type="ECO:0000313" key="3">
    <source>
        <dbReference type="Proteomes" id="UP000196710"/>
    </source>
</evidence>
<evidence type="ECO:0000313" key="4">
    <source>
        <dbReference type="Proteomes" id="UP000596035"/>
    </source>
</evidence>
<evidence type="ECO:0000313" key="2">
    <source>
        <dbReference type="EMBL" id="QQR31501.1"/>
    </source>
</evidence>
<dbReference type="RefSeq" id="WP_066538334.1">
    <property type="nucleotide sequence ID" value="NZ_CP021422.1"/>
</dbReference>
<dbReference type="KEGG" id="amur:ADH66_17100"/>
<dbReference type="AlphaFoldDB" id="A0A1Z2XUW2"/>
<dbReference type="Proteomes" id="UP000196710">
    <property type="component" value="Chromosome"/>
</dbReference>
<protein>
    <submittedName>
        <fullName evidence="2">DUF3791 domain-containing protein</fullName>
    </submittedName>
    <submittedName>
        <fullName evidence="1">Transcriptional regulator</fullName>
    </submittedName>
</protein>
<evidence type="ECO:0000313" key="1">
    <source>
        <dbReference type="EMBL" id="ASB42222.1"/>
    </source>
</evidence>